<accession>A0A165U7K6</accession>
<dbReference type="PANTHER" id="PTHR38926:SF5">
    <property type="entry name" value="F-BOX AND LEUCINE-RICH REPEAT PROTEIN 6"/>
    <property type="match status" value="1"/>
</dbReference>
<evidence type="ECO:0000313" key="1">
    <source>
        <dbReference type="EMBL" id="KZT27762.1"/>
    </source>
</evidence>
<dbReference type="EMBL" id="KV425560">
    <property type="protein sequence ID" value="KZT27762.1"/>
    <property type="molecule type" value="Genomic_DNA"/>
</dbReference>
<dbReference type="AlphaFoldDB" id="A0A165U7K6"/>
<name>A0A165U7K6_9AGAM</name>
<dbReference type="SUPFAM" id="SSF52047">
    <property type="entry name" value="RNI-like"/>
    <property type="match status" value="1"/>
</dbReference>
<protein>
    <recommendedName>
        <fullName evidence="3">F-box domain-containing protein</fullName>
    </recommendedName>
</protein>
<proteinExistence type="predicted"/>
<gene>
    <name evidence="1" type="ORF">NEOLEDRAFT_58357</name>
</gene>
<keyword evidence="2" id="KW-1185">Reference proteome</keyword>
<reference evidence="1 2" key="1">
    <citation type="journal article" date="2016" name="Mol. Biol. Evol.">
        <title>Comparative Genomics of Early-Diverging Mushroom-Forming Fungi Provides Insights into the Origins of Lignocellulose Decay Capabilities.</title>
        <authorList>
            <person name="Nagy L.G."/>
            <person name="Riley R."/>
            <person name="Tritt A."/>
            <person name="Adam C."/>
            <person name="Daum C."/>
            <person name="Floudas D."/>
            <person name="Sun H."/>
            <person name="Yadav J.S."/>
            <person name="Pangilinan J."/>
            <person name="Larsson K.H."/>
            <person name="Matsuura K."/>
            <person name="Barry K."/>
            <person name="Labutti K."/>
            <person name="Kuo R."/>
            <person name="Ohm R.A."/>
            <person name="Bhattacharya S.S."/>
            <person name="Shirouzu T."/>
            <person name="Yoshinaga Y."/>
            <person name="Martin F.M."/>
            <person name="Grigoriev I.V."/>
            <person name="Hibbett D.S."/>
        </authorList>
    </citation>
    <scope>NUCLEOTIDE SEQUENCE [LARGE SCALE GENOMIC DNA]</scope>
    <source>
        <strain evidence="1 2">HHB14362 ss-1</strain>
    </source>
</reference>
<dbReference type="InterPro" id="IPR032675">
    <property type="entry name" value="LRR_dom_sf"/>
</dbReference>
<dbReference type="STRING" id="1314782.A0A165U7K6"/>
<dbReference type="InParanoid" id="A0A165U7K6"/>
<dbReference type="Gene3D" id="3.80.10.10">
    <property type="entry name" value="Ribonuclease Inhibitor"/>
    <property type="match status" value="1"/>
</dbReference>
<evidence type="ECO:0008006" key="3">
    <source>
        <dbReference type="Google" id="ProtNLM"/>
    </source>
</evidence>
<organism evidence="1 2">
    <name type="scientific">Neolentinus lepideus HHB14362 ss-1</name>
    <dbReference type="NCBI Taxonomy" id="1314782"/>
    <lineage>
        <taxon>Eukaryota</taxon>
        <taxon>Fungi</taxon>
        <taxon>Dikarya</taxon>
        <taxon>Basidiomycota</taxon>
        <taxon>Agaricomycotina</taxon>
        <taxon>Agaricomycetes</taxon>
        <taxon>Gloeophyllales</taxon>
        <taxon>Gloeophyllaceae</taxon>
        <taxon>Neolentinus</taxon>
    </lineage>
</organism>
<dbReference type="OrthoDB" id="2269034at2759"/>
<dbReference type="PANTHER" id="PTHR38926">
    <property type="entry name" value="F-BOX DOMAIN CONTAINING PROTEIN, EXPRESSED"/>
    <property type="match status" value="1"/>
</dbReference>
<dbReference type="Proteomes" id="UP000076761">
    <property type="component" value="Unassembled WGS sequence"/>
</dbReference>
<sequence>MTDDSRPAYCLPYELLLQVWKDSQNQGLIKNGVWIPQAFVVSQVCRWWRSAALATPDLWREIRFLMTAATPKVIGMVELCLNRSKGCPLDIEGRIGHCDQYSRTGKQVAGQLMAALSKHAGRWETFSLQVDGKRLTDSWPVMMVIDFYITHATTPRLKNLQIYCGGYRISSSSSLESPNDVCRQLQLGRGLPQLSRLHLRSAAINANKAALSNITSLDFGCLPRRLRFLYTDLREILASATNLASLSFTGPCITGRNPRRSSGYMPLHMPSLRELAFSECTSDEDDDWFMFELQISAPNLSSLTLSDLSDVTLDGFFEVFLVAGSSRSLKYPALTRLCLRNVETFDVNQISLTAPVMGRSISQHFDSIKHLELGSKSCSLLSELTALRARSNAELPFPHLRELSLLPFSSCDGQAIQDFLAARLALGIPMEILHLQQSDYARLEPSIVDYFRKHIQVDLVDDTDSVQHSWHKACPTWQKFCTCRNFWIRKNKHTIRDDSGWY</sequence>
<evidence type="ECO:0000313" key="2">
    <source>
        <dbReference type="Proteomes" id="UP000076761"/>
    </source>
</evidence>